<feature type="compositionally biased region" description="Basic and acidic residues" evidence="1">
    <location>
        <begin position="239"/>
        <end position="262"/>
    </location>
</feature>
<evidence type="ECO:0000256" key="1">
    <source>
        <dbReference type="SAM" id="MobiDB-lite"/>
    </source>
</evidence>
<dbReference type="EMBL" id="KC977571">
    <property type="protein sequence ID" value="AGO84928.1"/>
    <property type="molecule type" value="Genomic_DNA"/>
</dbReference>
<feature type="compositionally biased region" description="Basic and acidic residues" evidence="1">
    <location>
        <begin position="169"/>
        <end position="191"/>
    </location>
</feature>
<keyword evidence="3" id="KW-1185">Reference proteome</keyword>
<dbReference type="InterPro" id="IPR043909">
    <property type="entry name" value="DUF5768"/>
</dbReference>
<dbReference type="Pfam" id="PF19072">
    <property type="entry name" value="DUF5768"/>
    <property type="match status" value="1"/>
</dbReference>
<evidence type="ECO:0000313" key="3">
    <source>
        <dbReference type="Proteomes" id="UP000204584"/>
    </source>
</evidence>
<name>S4VX27_9VIRU</name>
<proteinExistence type="predicted"/>
<dbReference type="Proteomes" id="UP000204584">
    <property type="component" value="Segment"/>
</dbReference>
<accession>S4VX27</accession>
<gene>
    <name evidence="2" type="ORF">psal_cds_864</name>
</gene>
<reference evidence="2 3" key="1">
    <citation type="journal article" date="2013" name="Science">
        <title>Pandoraviruses: amoeba viruses with genomes up to 2.5 Mb reaching that of parasitic eukaryotes.</title>
        <authorList>
            <person name="Philippe N."/>
            <person name="Legendre M."/>
            <person name="Doutre G."/>
            <person name="Coute Y."/>
            <person name="Poirot O."/>
            <person name="Lescot M."/>
            <person name="Arslan D."/>
            <person name="Seltzer V."/>
            <person name="Bertaux L."/>
            <person name="Bruley C."/>
            <person name="Garin J."/>
            <person name="Claverie J.M."/>
            <person name="Abergel C."/>
        </authorList>
    </citation>
    <scope>NUCLEOTIDE SEQUENCE [LARGE SCALE GENOMIC DNA]</scope>
</reference>
<protein>
    <submittedName>
        <fullName evidence="2">Uncharacterized protein</fullName>
    </submittedName>
</protein>
<dbReference type="KEGG" id="vg:16606715"/>
<feature type="compositionally biased region" description="Low complexity" evidence="1">
    <location>
        <begin position="208"/>
        <end position="217"/>
    </location>
</feature>
<organism evidence="2 3">
    <name type="scientific">Pandoravirus salinus</name>
    <dbReference type="NCBI Taxonomy" id="1349410"/>
    <lineage>
        <taxon>Viruses</taxon>
        <taxon>Pandoravirus</taxon>
    </lineage>
</organism>
<sequence>MNRRDDLRVLSVALAAAARTAEAQDDDRNQDGHALRRHSDTMATSAGVLDMRDHFAGPLSVCVDWRQEVQRRGLGCDPHGVRLCIAVIDALGATVHGLDTIPPGTARDDMRGVPENCDEGIHVGRADGFESWTLEFDDGDSDDTENYVDDNDDVSDIEIDIDDVDDHGDENARGDGRNQRDGGHDRTDTIDRGIALHGDTPPEKDCADAAASGACGSQCESTKPPPPPDHLLLSCSRTVRRDDAKGTDGRSKEDNCHSDSRPANEMTKATTEARFLFKVRVGFCPDVWATVGPLIDADTGACIRLDCLLVARDRPAEWVDDRAPRADRQRLLDFFASGQSTWAAFAAGRYSAVRRLPQALAMRGWRVKGVDGQWWSWNPSEEPTHESDTRALRLSHPGVPAIMRLHFGGDCLTVSVDPYSYTHYDAASLGAPGVFAACHSNDSVFYRDAAGFPSDPCTRARHGDHWSLHIRAEMALQRARLVGAGLVSPCVLTGRSERYASRQWDRHEDQDPFSFINVAARTLPCASPEAMADLVDAYVAQALFGEYGPVDPASGRHLNGGLCDDLLDAAVASGRLCRGLCYIRGLDARAHECPIDCDLTTADVSAPRMLVNWRARCTPLDSQAAPRHTIGRSPRRLGIHVWMAIAVQTDGRGGACIGLVVPHKGLVEKDRRADEPPTGNDALWRAAAARCAKGAADRPADLHPALVASLEMERACGLAACMVPWAYHTGADGPVDARLLADWALDRTANLLKAMDDAVPHVGDIAEPRA</sequence>
<feature type="compositionally biased region" description="Acidic residues" evidence="1">
    <location>
        <begin position="137"/>
        <end position="168"/>
    </location>
</feature>
<dbReference type="RefSeq" id="YP_008438002.1">
    <property type="nucleotide sequence ID" value="NC_022098.1"/>
</dbReference>
<evidence type="ECO:0000313" key="2">
    <source>
        <dbReference type="EMBL" id="AGO84928.1"/>
    </source>
</evidence>
<dbReference type="GeneID" id="16606715"/>
<feature type="region of interest" description="Disordered" evidence="1">
    <location>
        <begin position="137"/>
        <end position="265"/>
    </location>
</feature>